<gene>
    <name evidence="1" type="ORF">CHRIB12_LOCUS5633</name>
</gene>
<dbReference type="EMBL" id="CAGKOT010000009">
    <property type="protein sequence ID" value="CAB5353509.1"/>
    <property type="molecule type" value="Genomic_DNA"/>
</dbReference>
<reference evidence="1" key="1">
    <citation type="submission" date="2020-05" db="EMBL/GenBank/DDBJ databases">
        <authorList>
            <person name="Rincon C."/>
            <person name="Sanders R I."/>
            <person name="Robbins C."/>
            <person name="Chaturvedi A."/>
        </authorList>
    </citation>
    <scope>NUCLEOTIDE SEQUENCE</scope>
    <source>
        <strain evidence="1">CHB12</strain>
    </source>
</reference>
<evidence type="ECO:0000313" key="1">
    <source>
        <dbReference type="EMBL" id="CAB5353509.1"/>
    </source>
</evidence>
<dbReference type="OrthoDB" id="10312774at2759"/>
<name>A0A916E4P4_9GLOM</name>
<dbReference type="AlphaFoldDB" id="A0A916E4P4"/>
<dbReference type="Proteomes" id="UP000684084">
    <property type="component" value="Unassembled WGS sequence"/>
</dbReference>
<evidence type="ECO:0000313" key="2">
    <source>
        <dbReference type="Proteomes" id="UP000684084"/>
    </source>
</evidence>
<accession>A0A916E4P4</accession>
<protein>
    <submittedName>
        <fullName evidence="1">Uncharacterized protein</fullName>
    </submittedName>
</protein>
<proteinExistence type="predicted"/>
<sequence length="117" mass="13081">MPNTQSNNSLRELNLRLRGNGIRLSAVDVPGFLHTPVTEGNDVVLEALLVTITIQNYHLAQTVISLLHHLLSIEDNLSRDMKIITCTDSEDAPSDEMSGLDRNQVTEQILNFEVWSL</sequence>
<comment type="caution">
    <text evidence="1">The sequence shown here is derived from an EMBL/GenBank/DDBJ whole genome shotgun (WGS) entry which is preliminary data.</text>
</comment>
<organism evidence="1 2">
    <name type="scientific">Rhizophagus irregularis</name>
    <dbReference type="NCBI Taxonomy" id="588596"/>
    <lineage>
        <taxon>Eukaryota</taxon>
        <taxon>Fungi</taxon>
        <taxon>Fungi incertae sedis</taxon>
        <taxon>Mucoromycota</taxon>
        <taxon>Glomeromycotina</taxon>
        <taxon>Glomeromycetes</taxon>
        <taxon>Glomerales</taxon>
        <taxon>Glomeraceae</taxon>
        <taxon>Rhizophagus</taxon>
    </lineage>
</organism>